<dbReference type="Gene3D" id="3.40.50.880">
    <property type="match status" value="1"/>
</dbReference>
<dbReference type="PROSITE" id="PS51273">
    <property type="entry name" value="GATASE_TYPE_1"/>
    <property type="match status" value="1"/>
</dbReference>
<evidence type="ECO:0000256" key="1">
    <source>
        <dbReference type="ARBA" id="ARBA00022962"/>
    </source>
</evidence>
<dbReference type="InterPro" id="IPR029062">
    <property type="entry name" value="Class_I_gatase-like"/>
</dbReference>
<dbReference type="Pfam" id="PF00117">
    <property type="entry name" value="GATase"/>
    <property type="match status" value="1"/>
</dbReference>
<dbReference type="RefSeq" id="WP_120464155.1">
    <property type="nucleotide sequence ID" value="NZ_BMIW01000029.1"/>
</dbReference>
<dbReference type="NCBIfam" id="NF005799">
    <property type="entry name" value="PRK07649.1"/>
    <property type="match status" value="1"/>
</dbReference>
<dbReference type="PANTHER" id="PTHR43418">
    <property type="entry name" value="MULTIFUNCTIONAL TRYPTOPHAN BIOSYNTHESIS PROTEIN-RELATED"/>
    <property type="match status" value="1"/>
</dbReference>
<dbReference type="EMBL" id="BMIW01000029">
    <property type="protein sequence ID" value="GGG10487.1"/>
    <property type="molecule type" value="Genomic_DNA"/>
</dbReference>
<dbReference type="NCBIfam" id="TIGR00566">
    <property type="entry name" value="trpG_papA"/>
    <property type="match status" value="1"/>
</dbReference>
<dbReference type="PRINTS" id="PR00097">
    <property type="entry name" value="ANTSNTHASEII"/>
</dbReference>
<proteinExistence type="predicted"/>
<dbReference type="SUPFAM" id="SSF52317">
    <property type="entry name" value="Class I glutamine amidotransferase-like"/>
    <property type="match status" value="1"/>
</dbReference>
<dbReference type="PRINTS" id="PR00099">
    <property type="entry name" value="CPSGATASE"/>
</dbReference>
<feature type="domain" description="Glutamine amidotransferase" evidence="2">
    <location>
        <begin position="3"/>
        <end position="185"/>
    </location>
</feature>
<evidence type="ECO:0000313" key="3">
    <source>
        <dbReference type="EMBL" id="GGG10487.1"/>
    </source>
</evidence>
<name>A0ABQ1W2L8_9BACL</name>
<dbReference type="InterPro" id="IPR006221">
    <property type="entry name" value="TrpG/PapA_dom"/>
</dbReference>
<evidence type="ECO:0000259" key="2">
    <source>
        <dbReference type="Pfam" id="PF00117"/>
    </source>
</evidence>
<protein>
    <submittedName>
        <fullName evidence="3">Glutamine amidotransferase</fullName>
    </submittedName>
</protein>
<reference evidence="4" key="1">
    <citation type="journal article" date="2019" name="Int. J. Syst. Evol. Microbiol.">
        <title>The Global Catalogue of Microorganisms (GCM) 10K type strain sequencing project: providing services to taxonomists for standard genome sequencing and annotation.</title>
        <authorList>
            <consortium name="The Broad Institute Genomics Platform"/>
            <consortium name="The Broad Institute Genome Sequencing Center for Infectious Disease"/>
            <person name="Wu L."/>
            <person name="Ma J."/>
        </authorList>
    </citation>
    <scope>NUCLEOTIDE SEQUENCE [LARGE SCALE GENOMIC DNA]</scope>
    <source>
        <strain evidence="4">CGMCC 1.15420</strain>
    </source>
</reference>
<dbReference type="Proteomes" id="UP000608420">
    <property type="component" value="Unassembled WGS sequence"/>
</dbReference>
<comment type="caution">
    <text evidence="3">The sequence shown here is derived from an EMBL/GenBank/DDBJ whole genome shotgun (WGS) entry which is preliminary data.</text>
</comment>
<keyword evidence="4" id="KW-1185">Reference proteome</keyword>
<accession>A0ABQ1W2L8</accession>
<sequence>MILVIDNYDSFTYNLVQYLGELGEEVVVRRNDEIDLDGISSLKPDHILLSPGPCTPNEAGITLDVIERFKGVIPIFGVCLGHQAIGQVFGGKVIRAERLMHGKTSPIHHKGESVFDGLPSPFTATRYHSLIVERETLPDCLEITAETAEGEIMGLRHKQYAVEGVQFHPESIITDHGHQILRNFLSRKAEALI</sequence>
<dbReference type="PRINTS" id="PR00096">
    <property type="entry name" value="GATASE"/>
</dbReference>
<organism evidence="3 4">
    <name type="scientific">Paenibacillus aceti</name>
    <dbReference type="NCBI Taxonomy" id="1820010"/>
    <lineage>
        <taxon>Bacteria</taxon>
        <taxon>Bacillati</taxon>
        <taxon>Bacillota</taxon>
        <taxon>Bacilli</taxon>
        <taxon>Bacillales</taxon>
        <taxon>Paenibacillaceae</taxon>
        <taxon>Paenibacillus</taxon>
    </lineage>
</organism>
<keyword evidence="1 3" id="KW-0315">Glutamine amidotransferase</keyword>
<evidence type="ECO:0000313" key="4">
    <source>
        <dbReference type="Proteomes" id="UP000608420"/>
    </source>
</evidence>
<gene>
    <name evidence="3" type="primary">pabA</name>
    <name evidence="3" type="ORF">GCM10010913_35410</name>
</gene>
<dbReference type="InterPro" id="IPR017926">
    <property type="entry name" value="GATASE"/>
</dbReference>
<dbReference type="PANTHER" id="PTHR43418:SF4">
    <property type="entry name" value="MULTIFUNCTIONAL TRYPTOPHAN BIOSYNTHESIS PROTEIN"/>
    <property type="match status" value="1"/>
</dbReference>
<dbReference type="InterPro" id="IPR050472">
    <property type="entry name" value="Anth_synth/Amidotransfase"/>
</dbReference>
<dbReference type="CDD" id="cd01743">
    <property type="entry name" value="GATase1_Anthranilate_Synthase"/>
    <property type="match status" value="1"/>
</dbReference>